<organism evidence="1 2">
    <name type="scientific">Solobacterium moorei</name>
    <dbReference type="NCBI Taxonomy" id="102148"/>
    <lineage>
        <taxon>Bacteria</taxon>
        <taxon>Bacillati</taxon>
        <taxon>Bacillota</taxon>
        <taxon>Erysipelotrichia</taxon>
        <taxon>Erysipelotrichales</taxon>
        <taxon>Erysipelotrichaceae</taxon>
        <taxon>Solobacterium</taxon>
    </lineage>
</organism>
<dbReference type="InterPro" id="IPR021238">
    <property type="entry name" value="DUF2620"/>
</dbReference>
<dbReference type="EMBL" id="QRWX01000002">
    <property type="protein sequence ID" value="RGT55966.1"/>
    <property type="molecule type" value="Genomic_DNA"/>
</dbReference>
<protein>
    <submittedName>
        <fullName evidence="1">DUF2620 domain-containing protein</fullName>
    </submittedName>
</protein>
<comment type="caution">
    <text evidence="1">The sequence shown here is derived from an EMBL/GenBank/DDBJ whole genome shotgun (WGS) entry which is preliminary data.</text>
</comment>
<reference evidence="1 2" key="1">
    <citation type="submission" date="2018-08" db="EMBL/GenBank/DDBJ databases">
        <title>A genome reference for cultivated species of the human gut microbiota.</title>
        <authorList>
            <person name="Zou Y."/>
            <person name="Xue W."/>
            <person name="Luo G."/>
        </authorList>
    </citation>
    <scope>NUCLEOTIDE SEQUENCE [LARGE SCALE GENOMIC DNA]</scope>
    <source>
        <strain evidence="1 2">AF18-46</strain>
    </source>
</reference>
<name>A0A412PE78_9FIRM</name>
<evidence type="ECO:0000313" key="2">
    <source>
        <dbReference type="Proteomes" id="UP000284731"/>
    </source>
</evidence>
<dbReference type="Proteomes" id="UP000284731">
    <property type="component" value="Unassembled WGS sequence"/>
</dbReference>
<evidence type="ECO:0000313" key="1">
    <source>
        <dbReference type="EMBL" id="RGT55966.1"/>
    </source>
</evidence>
<dbReference type="Pfam" id="PF10941">
    <property type="entry name" value="DUF2620"/>
    <property type="match status" value="1"/>
</dbReference>
<accession>A0A412PE78</accession>
<dbReference type="RefSeq" id="WP_118764571.1">
    <property type="nucleotide sequence ID" value="NZ_CABJCF010000002.1"/>
</dbReference>
<dbReference type="AlphaFoldDB" id="A0A412PE78"/>
<sequence>MKIVVGGQINKQEIHDYIQKYFGEGNVELAVKNDLDAVMAMKAGQFDYYIGACNTGGGGALAMAIALLGANACKTISMPGKLLPDEEIVQAVNEGKIAFGFTSQHMEQVLPVWLKAIQVKNS</sequence>
<gene>
    <name evidence="1" type="ORF">DWX20_03935</name>
</gene>
<proteinExistence type="predicted"/>